<dbReference type="InterPro" id="IPR046283">
    <property type="entry name" value="DUF6320"/>
</dbReference>
<evidence type="ECO:0008006" key="4">
    <source>
        <dbReference type="Google" id="ProtNLM"/>
    </source>
</evidence>
<keyword evidence="1" id="KW-0472">Membrane</keyword>
<feature type="transmembrane region" description="Helical" evidence="1">
    <location>
        <begin position="158"/>
        <end position="179"/>
    </location>
</feature>
<feature type="transmembrane region" description="Helical" evidence="1">
    <location>
        <begin position="131"/>
        <end position="151"/>
    </location>
</feature>
<accession>A0A7X2TQF3</accession>
<dbReference type="AlphaFoldDB" id="A0A7X2TQF3"/>
<organism evidence="2 3">
    <name type="scientific">Bilifractor porci</name>
    <dbReference type="NCBI Taxonomy" id="2606636"/>
    <lineage>
        <taxon>Bacteria</taxon>
        <taxon>Bacillati</taxon>
        <taxon>Bacillota</taxon>
        <taxon>Clostridia</taxon>
        <taxon>Lachnospirales</taxon>
        <taxon>Lachnospiraceae</taxon>
        <taxon>Bilifractor</taxon>
    </lineage>
</organism>
<feature type="transmembrane region" description="Helical" evidence="1">
    <location>
        <begin position="46"/>
        <end position="69"/>
    </location>
</feature>
<feature type="transmembrane region" description="Helical" evidence="1">
    <location>
        <begin position="108"/>
        <end position="125"/>
    </location>
</feature>
<dbReference type="EMBL" id="VUMV01000011">
    <property type="protein sequence ID" value="MST82958.1"/>
    <property type="molecule type" value="Genomic_DNA"/>
</dbReference>
<gene>
    <name evidence="2" type="ORF">FYJ60_11665</name>
</gene>
<proteinExistence type="predicted"/>
<dbReference type="Pfam" id="PF19845">
    <property type="entry name" value="DUF6320"/>
    <property type="match status" value="1"/>
</dbReference>
<sequence length="219" mass="24857">MQTCKRCHVQIRGDKRVCPLCGSPLSGTPEKSPFPILKKRIFTRLLILRTALFLMIAVLIILPVMQYFAGRPLPWVPLAMISAVIGFADISFTLYYRNNALKTIHVQLYLGIFVCLIVDKFTGWHRWSVTWAVPAIFLGLIAGTILTGLILRAALQDFVLYILLDTLLSAVQILFLCLGWNTNPVFAVCSIVAEILFFLGILIFRWRDFKSASERYFNV</sequence>
<reference evidence="2 3" key="1">
    <citation type="submission" date="2019-08" db="EMBL/GenBank/DDBJ databases">
        <title>In-depth cultivation of the pig gut microbiome towards novel bacterial diversity and tailored functional studies.</title>
        <authorList>
            <person name="Wylensek D."/>
            <person name="Hitch T.C.A."/>
            <person name="Clavel T."/>
        </authorList>
    </citation>
    <scope>NUCLEOTIDE SEQUENCE [LARGE SCALE GENOMIC DNA]</scope>
    <source>
        <strain evidence="2 3">Oil+RF-744-WCA-WT-13</strain>
    </source>
</reference>
<keyword evidence="3" id="KW-1185">Reference proteome</keyword>
<evidence type="ECO:0000313" key="2">
    <source>
        <dbReference type="EMBL" id="MST82958.1"/>
    </source>
</evidence>
<dbReference type="RefSeq" id="WP_154458863.1">
    <property type="nucleotide sequence ID" value="NZ_VUMV01000011.1"/>
</dbReference>
<feature type="transmembrane region" description="Helical" evidence="1">
    <location>
        <begin position="75"/>
        <end position="96"/>
    </location>
</feature>
<dbReference type="Proteomes" id="UP000466864">
    <property type="component" value="Unassembled WGS sequence"/>
</dbReference>
<evidence type="ECO:0000313" key="3">
    <source>
        <dbReference type="Proteomes" id="UP000466864"/>
    </source>
</evidence>
<keyword evidence="1" id="KW-0812">Transmembrane</keyword>
<evidence type="ECO:0000256" key="1">
    <source>
        <dbReference type="SAM" id="Phobius"/>
    </source>
</evidence>
<name>A0A7X2TQF3_9FIRM</name>
<keyword evidence="1" id="KW-1133">Transmembrane helix</keyword>
<feature type="transmembrane region" description="Helical" evidence="1">
    <location>
        <begin position="185"/>
        <end position="206"/>
    </location>
</feature>
<comment type="caution">
    <text evidence="2">The sequence shown here is derived from an EMBL/GenBank/DDBJ whole genome shotgun (WGS) entry which is preliminary data.</text>
</comment>
<protein>
    <recommendedName>
        <fullName evidence="4">Zinc ribbon domain-containing protein</fullName>
    </recommendedName>
</protein>